<evidence type="ECO:0000313" key="23">
    <source>
        <dbReference type="Proteomes" id="UP000765509"/>
    </source>
</evidence>
<dbReference type="PROSITE" id="PS50994">
    <property type="entry name" value="INTEGRASE"/>
    <property type="match status" value="1"/>
</dbReference>
<comment type="catalytic activity">
    <reaction evidence="19">
        <text>DNA(n) + a 2'-deoxyribonucleoside 5'-triphosphate = DNA(n+1) + diphosphate</text>
        <dbReference type="Rhea" id="RHEA:22508"/>
        <dbReference type="Rhea" id="RHEA-COMP:17339"/>
        <dbReference type="Rhea" id="RHEA-COMP:17340"/>
        <dbReference type="ChEBI" id="CHEBI:33019"/>
        <dbReference type="ChEBI" id="CHEBI:61560"/>
        <dbReference type="ChEBI" id="CHEBI:173112"/>
        <dbReference type="EC" id="2.7.7.49"/>
    </reaction>
</comment>
<gene>
    <name evidence="22" type="ORF">O181_012026</name>
</gene>
<dbReference type="GO" id="GO:0003723">
    <property type="term" value="F:RNA binding"/>
    <property type="evidence" value="ECO:0007669"/>
    <property type="project" value="UniProtKB-KW"/>
</dbReference>
<dbReference type="GO" id="GO:0006508">
    <property type="term" value="P:proteolysis"/>
    <property type="evidence" value="ECO:0007669"/>
    <property type="project" value="UniProtKB-KW"/>
</dbReference>
<evidence type="ECO:0000256" key="8">
    <source>
        <dbReference type="ARBA" id="ARBA00022741"/>
    </source>
</evidence>
<keyword evidence="16" id="KW-0239">DNA-directed DNA polymerase</keyword>
<protein>
    <recommendedName>
        <fullName evidence="21">Integrase catalytic domain-containing protein</fullName>
    </recommendedName>
</protein>
<keyword evidence="5" id="KW-0548">Nucleotidyltransferase</keyword>
<evidence type="ECO:0000256" key="4">
    <source>
        <dbReference type="ARBA" id="ARBA00022670"/>
    </source>
</evidence>
<evidence type="ECO:0000256" key="13">
    <source>
        <dbReference type="ARBA" id="ARBA00022884"/>
    </source>
</evidence>
<keyword evidence="23" id="KW-1185">Reference proteome</keyword>
<dbReference type="GO" id="GO:0006310">
    <property type="term" value="P:DNA recombination"/>
    <property type="evidence" value="ECO:0007669"/>
    <property type="project" value="UniProtKB-KW"/>
</dbReference>
<evidence type="ECO:0000256" key="7">
    <source>
        <dbReference type="ARBA" id="ARBA00022723"/>
    </source>
</evidence>
<dbReference type="GO" id="GO:0003964">
    <property type="term" value="F:RNA-directed DNA polymerase activity"/>
    <property type="evidence" value="ECO:0007669"/>
    <property type="project" value="UniProtKB-KW"/>
</dbReference>
<sequence>MTCSPNPLFKIIIDSAATHHKFRNKSFFGSLEQCNTFTISTGNPASNLHAEGKGSVNLHINGKLLSLENCLYVPRISHNLISMIQLLKNSIIIERVPKERFKMIISHDTIRPGQVVNGLMSFSHTKPKALLSTGDIRHHRLGHPSNQAIKMLSLPPFSSTCETCMMDLVGPIMPQSITGYRYFLTIVNQFTSCKLIKFSKTKDDAFKEFLEWKIYAENFQSLKIEKLISDRGGEFKNKNFSAFAASCGFIHIFAPTSTPEYNGFAERANLTILDKARCLLLTSNLPSFYWAEAVNTA</sequence>
<dbReference type="GO" id="GO:0004519">
    <property type="term" value="F:endonuclease activity"/>
    <property type="evidence" value="ECO:0007669"/>
    <property type="project" value="UniProtKB-KW"/>
</dbReference>
<dbReference type="InterPro" id="IPR054722">
    <property type="entry name" value="PolX-like_BBD"/>
</dbReference>
<evidence type="ECO:0000256" key="18">
    <source>
        <dbReference type="ARBA" id="ARBA00023172"/>
    </source>
</evidence>
<dbReference type="InterPro" id="IPR001584">
    <property type="entry name" value="Integrase_cat-core"/>
</dbReference>
<dbReference type="PANTHER" id="PTHR42648:SF11">
    <property type="entry name" value="TRANSPOSON TY4-P GAG-POL POLYPROTEIN"/>
    <property type="match status" value="1"/>
</dbReference>
<dbReference type="GO" id="GO:0005524">
    <property type="term" value="F:ATP binding"/>
    <property type="evidence" value="ECO:0007669"/>
    <property type="project" value="UniProtKB-KW"/>
</dbReference>
<dbReference type="EMBL" id="AVOT02003042">
    <property type="protein sequence ID" value="MBW0472311.1"/>
    <property type="molecule type" value="Genomic_DNA"/>
</dbReference>
<evidence type="ECO:0000313" key="22">
    <source>
        <dbReference type="EMBL" id="MBW0472311.1"/>
    </source>
</evidence>
<keyword evidence="13" id="KW-0694">RNA-binding</keyword>
<comment type="catalytic activity">
    <reaction evidence="20">
        <text>DNA(n) + a 2'-deoxyribonucleoside 5'-triphosphate = DNA(n+1) + diphosphate</text>
        <dbReference type="Rhea" id="RHEA:22508"/>
        <dbReference type="Rhea" id="RHEA-COMP:17339"/>
        <dbReference type="Rhea" id="RHEA-COMP:17340"/>
        <dbReference type="ChEBI" id="CHEBI:33019"/>
        <dbReference type="ChEBI" id="CHEBI:61560"/>
        <dbReference type="ChEBI" id="CHEBI:173112"/>
        <dbReference type="EC" id="2.7.7.7"/>
    </reaction>
</comment>
<evidence type="ECO:0000256" key="3">
    <source>
        <dbReference type="ARBA" id="ARBA00022612"/>
    </source>
</evidence>
<keyword evidence="17" id="KW-0917">Virion maturation</keyword>
<accession>A0A9Q3BWX8</accession>
<keyword evidence="11" id="KW-0067">ATP-binding</keyword>
<evidence type="ECO:0000256" key="2">
    <source>
        <dbReference type="ARBA" id="ARBA00022578"/>
    </source>
</evidence>
<evidence type="ECO:0000256" key="14">
    <source>
        <dbReference type="ARBA" id="ARBA00022908"/>
    </source>
</evidence>
<keyword evidence="2" id="KW-0815">Transposition</keyword>
<evidence type="ECO:0000256" key="20">
    <source>
        <dbReference type="ARBA" id="ARBA00049244"/>
    </source>
</evidence>
<name>A0A9Q3BWX8_9BASI</name>
<keyword evidence="18" id="KW-0233">DNA recombination</keyword>
<dbReference type="GO" id="GO:0046872">
    <property type="term" value="F:metal ion binding"/>
    <property type="evidence" value="ECO:0007669"/>
    <property type="project" value="UniProtKB-KW"/>
</dbReference>
<dbReference type="GO" id="GO:0015074">
    <property type="term" value="P:DNA integration"/>
    <property type="evidence" value="ECO:0007669"/>
    <property type="project" value="UniProtKB-KW"/>
</dbReference>
<evidence type="ECO:0000256" key="10">
    <source>
        <dbReference type="ARBA" id="ARBA00022801"/>
    </source>
</evidence>
<evidence type="ECO:0000256" key="6">
    <source>
        <dbReference type="ARBA" id="ARBA00022722"/>
    </source>
</evidence>
<dbReference type="InterPro" id="IPR036397">
    <property type="entry name" value="RNaseH_sf"/>
</dbReference>
<dbReference type="Proteomes" id="UP000765509">
    <property type="component" value="Unassembled WGS sequence"/>
</dbReference>
<evidence type="ECO:0000256" key="17">
    <source>
        <dbReference type="ARBA" id="ARBA00023113"/>
    </source>
</evidence>
<comment type="caution">
    <text evidence="22">The sequence shown here is derived from an EMBL/GenBank/DDBJ whole genome shotgun (WGS) entry which is preliminary data.</text>
</comment>
<proteinExistence type="predicted"/>
<dbReference type="GO" id="GO:0008233">
    <property type="term" value="F:peptidase activity"/>
    <property type="evidence" value="ECO:0007669"/>
    <property type="project" value="UniProtKB-KW"/>
</dbReference>
<dbReference type="PANTHER" id="PTHR42648">
    <property type="entry name" value="TRANSPOSASE, PUTATIVE-RELATED"/>
    <property type="match status" value="1"/>
</dbReference>
<feature type="domain" description="Integrase catalytic" evidence="21">
    <location>
        <begin position="152"/>
        <end position="297"/>
    </location>
</feature>
<dbReference type="Gene3D" id="3.30.420.10">
    <property type="entry name" value="Ribonuclease H-like superfamily/Ribonuclease H"/>
    <property type="match status" value="1"/>
</dbReference>
<evidence type="ECO:0000256" key="19">
    <source>
        <dbReference type="ARBA" id="ARBA00048173"/>
    </source>
</evidence>
<keyword evidence="8" id="KW-0547">Nucleotide-binding</keyword>
<dbReference type="OrthoDB" id="7691805at2759"/>
<keyword evidence="6" id="KW-0540">Nuclease</keyword>
<evidence type="ECO:0000256" key="1">
    <source>
        <dbReference type="ARBA" id="ARBA00002180"/>
    </source>
</evidence>
<keyword evidence="12" id="KW-0460">Magnesium</keyword>
<dbReference type="SUPFAM" id="SSF53098">
    <property type="entry name" value="Ribonuclease H-like"/>
    <property type="match status" value="1"/>
</dbReference>
<dbReference type="AlphaFoldDB" id="A0A9Q3BWX8"/>
<keyword evidence="3" id="KW-1188">Viral release from host cell</keyword>
<keyword evidence="15" id="KW-0695">RNA-directed DNA polymerase</keyword>
<dbReference type="GO" id="GO:0005634">
    <property type="term" value="C:nucleus"/>
    <property type="evidence" value="ECO:0007669"/>
    <property type="project" value="UniProtKB-ARBA"/>
</dbReference>
<reference evidence="22" key="1">
    <citation type="submission" date="2021-03" db="EMBL/GenBank/DDBJ databases">
        <title>Draft genome sequence of rust myrtle Austropuccinia psidii MF-1, a brazilian biotype.</title>
        <authorList>
            <person name="Quecine M.C."/>
            <person name="Pachon D.M.R."/>
            <person name="Bonatelli M.L."/>
            <person name="Correr F.H."/>
            <person name="Franceschini L.M."/>
            <person name="Leite T.F."/>
            <person name="Margarido G.R.A."/>
            <person name="Almeida C.A."/>
            <person name="Ferrarezi J.A."/>
            <person name="Labate C.A."/>
        </authorList>
    </citation>
    <scope>NUCLEOTIDE SEQUENCE</scope>
    <source>
        <strain evidence="22">MF-1</strain>
    </source>
</reference>
<dbReference type="Pfam" id="PF22936">
    <property type="entry name" value="Pol_BBD"/>
    <property type="match status" value="1"/>
</dbReference>
<evidence type="ECO:0000256" key="9">
    <source>
        <dbReference type="ARBA" id="ARBA00022759"/>
    </source>
</evidence>
<comment type="function">
    <text evidence="1">The aspartyl protease (PR) mediates the proteolytic cleavages of the Gag and Gag-Pol polyproteins after assembly of the VLP.</text>
</comment>
<dbReference type="InterPro" id="IPR012337">
    <property type="entry name" value="RNaseH-like_sf"/>
</dbReference>
<evidence type="ECO:0000256" key="11">
    <source>
        <dbReference type="ARBA" id="ARBA00022840"/>
    </source>
</evidence>
<evidence type="ECO:0000256" key="16">
    <source>
        <dbReference type="ARBA" id="ARBA00022932"/>
    </source>
</evidence>
<keyword evidence="10" id="KW-0378">Hydrolase</keyword>
<dbReference type="GO" id="GO:0003887">
    <property type="term" value="F:DNA-directed DNA polymerase activity"/>
    <property type="evidence" value="ECO:0007669"/>
    <property type="project" value="UniProtKB-KW"/>
</dbReference>
<evidence type="ECO:0000259" key="21">
    <source>
        <dbReference type="PROSITE" id="PS50994"/>
    </source>
</evidence>
<keyword evidence="14" id="KW-0229">DNA integration</keyword>
<keyword evidence="16" id="KW-0808">Transferase</keyword>
<keyword evidence="7" id="KW-0479">Metal-binding</keyword>
<organism evidence="22 23">
    <name type="scientific">Austropuccinia psidii MF-1</name>
    <dbReference type="NCBI Taxonomy" id="1389203"/>
    <lineage>
        <taxon>Eukaryota</taxon>
        <taxon>Fungi</taxon>
        <taxon>Dikarya</taxon>
        <taxon>Basidiomycota</taxon>
        <taxon>Pucciniomycotina</taxon>
        <taxon>Pucciniomycetes</taxon>
        <taxon>Pucciniales</taxon>
        <taxon>Sphaerophragmiaceae</taxon>
        <taxon>Austropuccinia</taxon>
    </lineage>
</organism>
<keyword evidence="9" id="KW-0255">Endonuclease</keyword>
<keyword evidence="4" id="KW-0645">Protease</keyword>
<evidence type="ECO:0000256" key="5">
    <source>
        <dbReference type="ARBA" id="ARBA00022695"/>
    </source>
</evidence>
<evidence type="ECO:0000256" key="12">
    <source>
        <dbReference type="ARBA" id="ARBA00022842"/>
    </source>
</evidence>
<dbReference type="GO" id="GO:0032196">
    <property type="term" value="P:transposition"/>
    <property type="evidence" value="ECO:0007669"/>
    <property type="project" value="UniProtKB-KW"/>
</dbReference>
<dbReference type="InterPro" id="IPR039537">
    <property type="entry name" value="Retrotran_Ty1/copia-like"/>
</dbReference>
<evidence type="ECO:0000256" key="15">
    <source>
        <dbReference type="ARBA" id="ARBA00022918"/>
    </source>
</evidence>